<gene>
    <name evidence="1" type="ORF">MCYG_01263</name>
</gene>
<dbReference type="InterPro" id="IPR040442">
    <property type="entry name" value="Pyrv_kinase-like_dom_sf"/>
</dbReference>
<dbReference type="InterPro" id="IPR039556">
    <property type="entry name" value="ICL/PEPM"/>
</dbReference>
<dbReference type="AlphaFoldDB" id="C5FEQ1"/>
<reference evidence="2" key="1">
    <citation type="journal article" date="2012" name="MBio">
        <title>Comparative genome analysis of Trichophyton rubrum and related dermatophytes reveals candidate genes involved in infection.</title>
        <authorList>
            <person name="Martinez D.A."/>
            <person name="Oliver B.G."/>
            <person name="Graeser Y."/>
            <person name="Goldberg J.M."/>
            <person name="Li W."/>
            <person name="Martinez-Rossi N.M."/>
            <person name="Monod M."/>
            <person name="Shelest E."/>
            <person name="Barton R.C."/>
            <person name="Birch E."/>
            <person name="Brakhage A.A."/>
            <person name="Chen Z."/>
            <person name="Gurr S.J."/>
            <person name="Heiman D."/>
            <person name="Heitman J."/>
            <person name="Kosti I."/>
            <person name="Rossi A."/>
            <person name="Saif S."/>
            <person name="Samalova M."/>
            <person name="Saunders C.W."/>
            <person name="Shea T."/>
            <person name="Summerbell R.C."/>
            <person name="Xu J."/>
            <person name="Young S."/>
            <person name="Zeng Q."/>
            <person name="Birren B.W."/>
            <person name="Cuomo C.A."/>
            <person name="White T.C."/>
        </authorList>
    </citation>
    <scope>NUCLEOTIDE SEQUENCE [LARGE SCALE GENOMIC DNA]</scope>
    <source>
        <strain evidence="2">ATCC MYA-4605 / CBS 113480</strain>
    </source>
</reference>
<dbReference type="GO" id="GO:0003824">
    <property type="term" value="F:catalytic activity"/>
    <property type="evidence" value="ECO:0007669"/>
    <property type="project" value="InterPro"/>
</dbReference>
<dbReference type="PANTHER" id="PTHR42905">
    <property type="entry name" value="PHOSPHOENOLPYRUVATE CARBOXYLASE"/>
    <property type="match status" value="1"/>
</dbReference>
<keyword evidence="2" id="KW-1185">Reference proteome</keyword>
<evidence type="ECO:0000313" key="1">
    <source>
        <dbReference type="EMBL" id="EEQ28375.1"/>
    </source>
</evidence>
<evidence type="ECO:0000313" key="2">
    <source>
        <dbReference type="Proteomes" id="UP000002035"/>
    </source>
</evidence>
<dbReference type="GeneID" id="9228780"/>
<dbReference type="Proteomes" id="UP000002035">
    <property type="component" value="Unassembled WGS sequence"/>
</dbReference>
<protein>
    <submittedName>
        <fullName evidence="1">PEP phosphonomutase</fullName>
    </submittedName>
</protein>
<name>C5FEQ1_ARTOC</name>
<dbReference type="CDD" id="cd00377">
    <property type="entry name" value="ICL_PEPM"/>
    <property type="match status" value="1"/>
</dbReference>
<dbReference type="Gene3D" id="3.20.20.60">
    <property type="entry name" value="Phosphoenolpyruvate-binding domains"/>
    <property type="match status" value="1"/>
</dbReference>
<dbReference type="OMA" id="GRAENFF"/>
<proteinExistence type="predicted"/>
<dbReference type="HOGENOM" id="CLU_027389_2_0_1"/>
<dbReference type="eggNOG" id="ENOG502RZTD">
    <property type="taxonomic scope" value="Eukaryota"/>
</dbReference>
<dbReference type="PANTHER" id="PTHR42905:SF16">
    <property type="entry name" value="CARBOXYPHOSPHONOENOLPYRUVATE PHOSPHONOMUTASE-LIKE PROTEIN (AFU_ORTHOLOGUE AFUA_5G07230)"/>
    <property type="match status" value="1"/>
</dbReference>
<sequence>MPLKTTMSQNDRALFLRSLHKKGDPLVLCNVYDGRTADIVLSHKGSKGEHSAKALATSSFAVAAVHGKPDEELEPEMLAMAAKDIVGVINRHISTRESKDPIPLSIDMRDGWGDRLEETITSLIDAGVVGCNLEDEDNETGKCMPLPQAVDRIKRVMAKATELGVPDFVINARTDVLGHGGTIEEAIARGKAFMEAGAFCVFVWGGNHGRGVTREEGKMCVDAFDGLWNARLKTGPGFLTVKELTDMGVRRISLGKELGDIAMDAYRVAVEKVLA</sequence>
<dbReference type="STRING" id="554155.C5FEQ1"/>
<dbReference type="EMBL" id="DS995701">
    <property type="protein sequence ID" value="EEQ28375.1"/>
    <property type="molecule type" value="Genomic_DNA"/>
</dbReference>
<dbReference type="VEuPathDB" id="FungiDB:MCYG_01263"/>
<dbReference type="Pfam" id="PF13714">
    <property type="entry name" value="PEP_mutase"/>
    <property type="match status" value="1"/>
</dbReference>
<dbReference type="OrthoDB" id="429143at2759"/>
<accession>C5FEQ1</accession>
<dbReference type="RefSeq" id="XP_002851159.1">
    <property type="nucleotide sequence ID" value="XM_002851113.1"/>
</dbReference>
<dbReference type="InterPro" id="IPR015813">
    <property type="entry name" value="Pyrv/PenolPyrv_kinase-like_dom"/>
</dbReference>
<dbReference type="SUPFAM" id="SSF51621">
    <property type="entry name" value="Phosphoenolpyruvate/pyruvate domain"/>
    <property type="match status" value="1"/>
</dbReference>
<organism evidence="1 2">
    <name type="scientific">Arthroderma otae (strain ATCC MYA-4605 / CBS 113480)</name>
    <name type="common">Microsporum canis</name>
    <dbReference type="NCBI Taxonomy" id="554155"/>
    <lineage>
        <taxon>Eukaryota</taxon>
        <taxon>Fungi</taxon>
        <taxon>Dikarya</taxon>
        <taxon>Ascomycota</taxon>
        <taxon>Pezizomycotina</taxon>
        <taxon>Eurotiomycetes</taxon>
        <taxon>Eurotiomycetidae</taxon>
        <taxon>Onygenales</taxon>
        <taxon>Arthrodermataceae</taxon>
        <taxon>Microsporum</taxon>
    </lineage>
</organism>